<dbReference type="PANTHER" id="PTHR44998">
    <property type="match status" value="1"/>
</dbReference>
<comment type="caution">
    <text evidence="3">The sequence shown here is derived from an EMBL/GenBank/DDBJ whole genome shotgun (WGS) entry which is preliminary data.</text>
</comment>
<dbReference type="GO" id="GO:0016757">
    <property type="term" value="F:glycosyltransferase activity"/>
    <property type="evidence" value="ECO:0007669"/>
    <property type="project" value="TreeGrafter"/>
</dbReference>
<evidence type="ECO:0000313" key="4">
    <source>
        <dbReference type="Proteomes" id="UP000232323"/>
    </source>
</evidence>
<accession>A0A250XCX9</accession>
<organism evidence="3 4">
    <name type="scientific">Chlamydomonas eustigma</name>
    <dbReference type="NCBI Taxonomy" id="1157962"/>
    <lineage>
        <taxon>Eukaryota</taxon>
        <taxon>Viridiplantae</taxon>
        <taxon>Chlorophyta</taxon>
        <taxon>core chlorophytes</taxon>
        <taxon>Chlorophyceae</taxon>
        <taxon>CS clade</taxon>
        <taxon>Chlamydomonadales</taxon>
        <taxon>Chlamydomonadaceae</taxon>
        <taxon>Chlamydomonas</taxon>
    </lineage>
</organism>
<evidence type="ECO:0000256" key="1">
    <source>
        <dbReference type="PROSITE-ProRule" id="PRU00339"/>
    </source>
</evidence>
<feature type="compositionally biased region" description="Polar residues" evidence="2">
    <location>
        <begin position="237"/>
        <end position="249"/>
    </location>
</feature>
<feature type="repeat" description="TPR" evidence="1">
    <location>
        <begin position="117"/>
        <end position="150"/>
    </location>
</feature>
<gene>
    <name evidence="3" type="ORF">CEUSTIGMA_g8177.t1</name>
</gene>
<evidence type="ECO:0000256" key="2">
    <source>
        <dbReference type="SAM" id="MobiDB-lite"/>
    </source>
</evidence>
<keyword evidence="1" id="KW-0802">TPR repeat</keyword>
<dbReference type="Proteomes" id="UP000232323">
    <property type="component" value="Unassembled WGS sequence"/>
</dbReference>
<dbReference type="SUPFAM" id="SSF48452">
    <property type="entry name" value="TPR-like"/>
    <property type="match status" value="1"/>
</dbReference>
<dbReference type="SMART" id="SM00028">
    <property type="entry name" value="TPR"/>
    <property type="match status" value="3"/>
</dbReference>
<dbReference type="AlphaFoldDB" id="A0A250XCX9"/>
<dbReference type="InterPro" id="IPR011990">
    <property type="entry name" value="TPR-like_helical_dom_sf"/>
</dbReference>
<dbReference type="InterPro" id="IPR019734">
    <property type="entry name" value="TPR_rpt"/>
</dbReference>
<dbReference type="OrthoDB" id="435413at2759"/>
<sequence>MCAPSSAAIDLFSVLGVSAKDDQGTVRIWKDANWTGSDNPIHGDLTYVMAVAMAQADRALKQNLIKPANDIYQAALKMFPEDPDLLERLCRLWLKAGHAERAVRYAEQALRHAQGSSTKLQLLGEAYSAWGEGDKAIEFLEQALKACEKEHEGQSRKMELLLSLAKIFHAQYSALSLDLDLEDEEEDKDSSLSERRLNSQQGASTSAASSADGKQSVKHKTREATVTDKLGSRFTPGDSSSEPSVSTTDHCANDSAYQAKQNLLRIKAATTLDRCGLLVMELVLADKSNWDYLFMYATIALERGHLEDAIKVSLSLLVQRSKDSNVKALLAQCLMLSSSLDVMMAQIGGSSAAAMAYLANCVKDHGAVTAAVQLFLKAVLLEPSSSTYSLNYLHALELDQQYDLVVKEALRFCKDGSFRLGGDLTSLTSVVSELQSVCTLQHMTSLNWLRASAGHYDAKGDSPPRSVAGLSSATLKVAYSPDQLELLAILFTATKVLYVGGALHQAGRLCELVETARLASTVELHKTKIRNEAAYFGCIHRLSLQFKAPLTSEELNLKPLYLCGDSHCLSAAWRVVTLRGERRLIQPLLITGCKIWHLRPKSLFYPKLQFMNTMKKLKPGSQVVMLFGEIDCREGLLLAVQKCKYDSLSEGISHTVDIYVELLLELIQELDLELFVHPIAPVLKETRPVVIPFMSVLKSKVLKAATTPQARGQSHPSSRLHFLDFFDDLLVPGEVPALKSDLEFDGTHLSPEYIKILSSSLSAIK</sequence>
<dbReference type="PROSITE" id="PS50005">
    <property type="entry name" value="TPR"/>
    <property type="match status" value="1"/>
</dbReference>
<protein>
    <submittedName>
        <fullName evidence="3">Uncharacterized protein</fullName>
    </submittedName>
</protein>
<dbReference type="PANTHER" id="PTHR44998:SF1">
    <property type="entry name" value="UDP-N-ACETYLGLUCOSAMINE--PEPTIDE N-ACETYLGLUCOSAMINYLTRANSFERASE 110 KDA SUBUNIT"/>
    <property type="match status" value="1"/>
</dbReference>
<feature type="region of interest" description="Disordered" evidence="2">
    <location>
        <begin position="186"/>
        <end position="249"/>
    </location>
</feature>
<name>A0A250XCX9_9CHLO</name>
<evidence type="ECO:0000313" key="3">
    <source>
        <dbReference type="EMBL" id="GAX80742.1"/>
    </source>
</evidence>
<dbReference type="EMBL" id="BEGY01000056">
    <property type="protein sequence ID" value="GAX80742.1"/>
    <property type="molecule type" value="Genomic_DNA"/>
</dbReference>
<dbReference type="Gene3D" id="1.25.40.10">
    <property type="entry name" value="Tetratricopeptide repeat domain"/>
    <property type="match status" value="2"/>
</dbReference>
<keyword evidence="4" id="KW-1185">Reference proteome</keyword>
<proteinExistence type="predicted"/>
<reference evidence="3 4" key="1">
    <citation type="submission" date="2017-08" db="EMBL/GenBank/DDBJ databases">
        <title>Acidophilic green algal genome provides insights into adaptation to an acidic environment.</title>
        <authorList>
            <person name="Hirooka S."/>
            <person name="Hirose Y."/>
            <person name="Kanesaki Y."/>
            <person name="Higuchi S."/>
            <person name="Fujiwara T."/>
            <person name="Onuma R."/>
            <person name="Era A."/>
            <person name="Ohbayashi R."/>
            <person name="Uzuka A."/>
            <person name="Nozaki H."/>
            <person name="Yoshikawa H."/>
            <person name="Miyagishima S.Y."/>
        </authorList>
    </citation>
    <scope>NUCLEOTIDE SEQUENCE [LARGE SCALE GENOMIC DNA]</scope>
    <source>
        <strain evidence="3 4">NIES-2499</strain>
    </source>
</reference>
<dbReference type="GO" id="GO:0006493">
    <property type="term" value="P:protein O-linked glycosylation"/>
    <property type="evidence" value="ECO:0007669"/>
    <property type="project" value="TreeGrafter"/>
</dbReference>